<reference evidence="2" key="1">
    <citation type="submission" date="2021-01" db="UniProtKB">
        <authorList>
            <consortium name="EnsemblPlants"/>
        </authorList>
    </citation>
    <scope>IDENTIFICATION</scope>
</reference>
<evidence type="ECO:0000256" key="1">
    <source>
        <dbReference type="SAM" id="MobiDB-lite"/>
    </source>
</evidence>
<organism evidence="2 3">
    <name type="scientific">Kalanchoe fedtschenkoi</name>
    <name type="common">Lavender scallops</name>
    <name type="synonym">South American air plant</name>
    <dbReference type="NCBI Taxonomy" id="63787"/>
    <lineage>
        <taxon>Eukaryota</taxon>
        <taxon>Viridiplantae</taxon>
        <taxon>Streptophyta</taxon>
        <taxon>Embryophyta</taxon>
        <taxon>Tracheophyta</taxon>
        <taxon>Spermatophyta</taxon>
        <taxon>Magnoliopsida</taxon>
        <taxon>eudicotyledons</taxon>
        <taxon>Gunneridae</taxon>
        <taxon>Pentapetalae</taxon>
        <taxon>Saxifragales</taxon>
        <taxon>Crassulaceae</taxon>
        <taxon>Kalanchoe</taxon>
    </lineage>
</organism>
<feature type="compositionally biased region" description="Low complexity" evidence="1">
    <location>
        <begin position="25"/>
        <end position="43"/>
    </location>
</feature>
<dbReference type="AlphaFoldDB" id="A0A7N0SVB2"/>
<evidence type="ECO:0008006" key="4">
    <source>
        <dbReference type="Google" id="ProtNLM"/>
    </source>
</evidence>
<keyword evidence="3" id="KW-1185">Reference proteome</keyword>
<name>A0A7N0SVB2_KALFE</name>
<dbReference type="EnsemblPlants" id="Kaladp0002s0026.7.v1.1">
    <property type="protein sequence ID" value="Kaladp0002s0026.7.v1.1"/>
    <property type="gene ID" value="Kaladp0002s0026.v1.1"/>
</dbReference>
<dbReference type="PANTHER" id="PTHR33156:SF59">
    <property type="entry name" value="PROTEIN NUCLEAR FUSION DEFECTIVE 6, CHLOROPLASTIC_MITOCHONDRIAL-LIKE"/>
    <property type="match status" value="1"/>
</dbReference>
<accession>A0A7N0SVB2</accession>
<sequence>MSAFAAARSAFRSSAARCAAAKLSGAKPARASASASASAFSSSPKLRPPSNRICRSPFEMSSVCVESLIPHHTATASALLNSMLSVNRSLYGWNPDDCTDDV</sequence>
<proteinExistence type="predicted"/>
<dbReference type="PANTHER" id="PTHR33156">
    <property type="entry name" value="OS02G0230000 PROTEIN"/>
    <property type="match status" value="1"/>
</dbReference>
<dbReference type="OMA" id="RRGYMFC"/>
<dbReference type="Proteomes" id="UP000594263">
    <property type="component" value="Unplaced"/>
</dbReference>
<protein>
    <recommendedName>
        <fullName evidence="4">Protein NUCLEAR FUSION DEFECTIVE 6, chloroplastic/mitochondrial-like</fullName>
    </recommendedName>
</protein>
<dbReference type="Gramene" id="Kaladp0002s0026.7.v1.1">
    <property type="protein sequence ID" value="Kaladp0002s0026.7.v1.1"/>
    <property type="gene ID" value="Kaladp0002s0026.v1.1"/>
</dbReference>
<dbReference type="GO" id="GO:0005739">
    <property type="term" value="C:mitochondrion"/>
    <property type="evidence" value="ECO:0007669"/>
    <property type="project" value="TreeGrafter"/>
</dbReference>
<dbReference type="EnsemblPlants" id="Kaladp0002s0026.1.v1.1">
    <property type="protein sequence ID" value="Kaladp0002s0026.1.v1.1"/>
    <property type="gene ID" value="Kaladp0002s0026.v1.1"/>
</dbReference>
<dbReference type="Gramene" id="Kaladp0002s0026.1.v1.1">
    <property type="protein sequence ID" value="Kaladp0002s0026.1.v1.1"/>
    <property type="gene ID" value="Kaladp0002s0026.v1.1"/>
</dbReference>
<feature type="region of interest" description="Disordered" evidence="1">
    <location>
        <begin position="25"/>
        <end position="51"/>
    </location>
</feature>
<dbReference type="InterPro" id="IPR043459">
    <property type="entry name" value="NFD6/NOXY2-like"/>
</dbReference>
<evidence type="ECO:0000313" key="2">
    <source>
        <dbReference type="EnsemblPlants" id="Kaladp0002s0026.7.v1.1"/>
    </source>
</evidence>
<evidence type="ECO:0000313" key="3">
    <source>
        <dbReference type="Proteomes" id="UP000594263"/>
    </source>
</evidence>